<dbReference type="RefSeq" id="WP_139239202.1">
    <property type="nucleotide sequence ID" value="NZ_FOOI01000021.1"/>
</dbReference>
<evidence type="ECO:0000313" key="2">
    <source>
        <dbReference type="Proteomes" id="UP000533017"/>
    </source>
</evidence>
<dbReference type="Proteomes" id="UP000533017">
    <property type="component" value="Unassembled WGS sequence"/>
</dbReference>
<dbReference type="EMBL" id="JACBZA010000001">
    <property type="protein sequence ID" value="NYH84259.1"/>
    <property type="molecule type" value="Genomic_DNA"/>
</dbReference>
<organism evidence="1 2">
    <name type="scientific">Actinopolymorpha cephalotaxi</name>
    <dbReference type="NCBI Taxonomy" id="504797"/>
    <lineage>
        <taxon>Bacteria</taxon>
        <taxon>Bacillati</taxon>
        <taxon>Actinomycetota</taxon>
        <taxon>Actinomycetes</taxon>
        <taxon>Propionibacteriales</taxon>
        <taxon>Actinopolymorphaceae</taxon>
        <taxon>Actinopolymorpha</taxon>
    </lineage>
</organism>
<accession>A0ABX2S4N9</accession>
<evidence type="ECO:0008006" key="3">
    <source>
        <dbReference type="Google" id="ProtNLM"/>
    </source>
</evidence>
<proteinExistence type="predicted"/>
<comment type="caution">
    <text evidence="1">The sequence shown here is derived from an EMBL/GenBank/DDBJ whole genome shotgun (WGS) entry which is preliminary data.</text>
</comment>
<reference evidence="1 2" key="1">
    <citation type="submission" date="2020-07" db="EMBL/GenBank/DDBJ databases">
        <title>Sequencing the genomes of 1000 actinobacteria strains.</title>
        <authorList>
            <person name="Klenk H.-P."/>
        </authorList>
    </citation>
    <scope>NUCLEOTIDE SEQUENCE [LARGE SCALE GENOMIC DNA]</scope>
    <source>
        <strain evidence="1 2">DSM 45117</strain>
    </source>
</reference>
<name>A0ABX2S4N9_9ACTN</name>
<keyword evidence="2" id="KW-1185">Reference proteome</keyword>
<evidence type="ECO:0000313" key="1">
    <source>
        <dbReference type="EMBL" id="NYH84259.1"/>
    </source>
</evidence>
<protein>
    <recommendedName>
        <fullName evidence="3">Nucleotidyltransferase domain-containing protein</fullName>
    </recommendedName>
</protein>
<gene>
    <name evidence="1" type="ORF">FHR37_003110</name>
</gene>
<sequence length="208" mass="23322">MVADPLGVLMGVREERAARAEVRLAQARQVLDELNFLDRWRTVGDPVVVGSVALGAVVRPDVDLEIYTGSPSIRDGFGVVADLAEQPKVRAMRYKDERDRPSRGLYWRLDYELTPEETWHVDMWLFPSGPAHGSSTELTEAVAGALTEGRRDAVLAIKEEAVGRGTRAHGHWVYQAVIDEGVASYAEYVEWLGDRDVWEHTDWRPKPA</sequence>